<organism evidence="1 2">
    <name type="scientific">Neophaeococcomyces mojaviensis</name>
    <dbReference type="NCBI Taxonomy" id="3383035"/>
    <lineage>
        <taxon>Eukaryota</taxon>
        <taxon>Fungi</taxon>
        <taxon>Dikarya</taxon>
        <taxon>Ascomycota</taxon>
        <taxon>Pezizomycotina</taxon>
        <taxon>Eurotiomycetes</taxon>
        <taxon>Chaetothyriomycetidae</taxon>
        <taxon>Chaetothyriales</taxon>
        <taxon>Chaetothyriales incertae sedis</taxon>
        <taxon>Neophaeococcomyces</taxon>
    </lineage>
</organism>
<accession>A0ACC3AKI2</accession>
<protein>
    <submittedName>
        <fullName evidence="1">Uncharacterized protein</fullName>
    </submittedName>
</protein>
<reference evidence="1" key="1">
    <citation type="submission" date="2022-10" db="EMBL/GenBank/DDBJ databases">
        <title>Culturing micro-colonial fungi from biological soil crusts in the Mojave desert and describing Neophaeococcomyces mojavensis, and introducing the new genera and species Taxawa tesnikishii.</title>
        <authorList>
            <person name="Kurbessoian T."/>
            <person name="Stajich J.E."/>
        </authorList>
    </citation>
    <scope>NUCLEOTIDE SEQUENCE</scope>
    <source>
        <strain evidence="1">JES_112</strain>
    </source>
</reference>
<dbReference type="Proteomes" id="UP001172386">
    <property type="component" value="Unassembled WGS sequence"/>
</dbReference>
<evidence type="ECO:0000313" key="1">
    <source>
        <dbReference type="EMBL" id="KAJ9664221.1"/>
    </source>
</evidence>
<name>A0ACC3AKI2_9EURO</name>
<sequence>MDPSRPRNRTIEDVCSIHGQRGRDVPPLRPDLVPNFSEIRKVYDTFFAPGLDHVLETGYTKWFALKGFDLLTSDRSLLAQFMLYLTLISNTPNAGVSGPVAPEQAALASQEARMTWSLLNLCVRQAQEGNDEDAEKFARRVKALEALLTSEPVVRTGSMSDFVHQEPDNETDIEMVMEGIPTVANNPLLEKPFMKQLAARSDEFWQLIEKASEHPTTIPIEIFDQARALLDGQENRDIIYSIMLLGSLPKFHENNGRLDSESNNSSPSRAARRQEKEQAARLLETEANGRATNMVLQNLAGMGLRAFVS</sequence>
<dbReference type="EMBL" id="JAPDRQ010000004">
    <property type="protein sequence ID" value="KAJ9664221.1"/>
    <property type="molecule type" value="Genomic_DNA"/>
</dbReference>
<gene>
    <name evidence="1" type="ORF">H2198_000439</name>
</gene>
<comment type="caution">
    <text evidence="1">The sequence shown here is derived from an EMBL/GenBank/DDBJ whole genome shotgun (WGS) entry which is preliminary data.</text>
</comment>
<keyword evidence="2" id="KW-1185">Reference proteome</keyword>
<proteinExistence type="predicted"/>
<evidence type="ECO:0000313" key="2">
    <source>
        <dbReference type="Proteomes" id="UP001172386"/>
    </source>
</evidence>